<protein>
    <recommendedName>
        <fullName evidence="3">Bacteriophage HK97-gp10 tail-component</fullName>
    </recommendedName>
</protein>
<gene>
    <name evidence="1" type="ORF">JJQ58_00865</name>
</gene>
<accession>A0ABS5MJF1</accession>
<comment type="caution">
    <text evidence="1">The sequence shown here is derived from an EMBL/GenBank/DDBJ whole genome shotgun (WGS) entry which is preliminary data.</text>
</comment>
<reference evidence="1 2" key="1">
    <citation type="submission" date="2021-05" db="EMBL/GenBank/DDBJ databases">
        <title>Staphylococcus fleurettii isolated from lake water in First Nation community in Manitoba, Canada.</title>
        <authorList>
            <person name="Bashar S."/>
            <person name="Murdock A."/>
            <person name="Patidar R."/>
            <person name="Golding G."/>
            <person name="Farenhorst A."/>
            <person name="Kumar A."/>
        </authorList>
    </citation>
    <scope>NUCLEOTIDE SEQUENCE [LARGE SCALE GENOMIC DNA]</scope>
    <source>
        <strain evidence="1 2">SF002</strain>
    </source>
</reference>
<dbReference type="Proteomes" id="UP000681586">
    <property type="component" value="Unassembled WGS sequence"/>
</dbReference>
<name>A0ABS5MJF1_9STAP</name>
<evidence type="ECO:0000313" key="2">
    <source>
        <dbReference type="Proteomes" id="UP000681586"/>
    </source>
</evidence>
<dbReference type="EMBL" id="JAGXBM010000001">
    <property type="protein sequence ID" value="MBS3696029.1"/>
    <property type="molecule type" value="Genomic_DNA"/>
</dbReference>
<keyword evidence="2" id="KW-1185">Reference proteome</keyword>
<evidence type="ECO:0008006" key="3">
    <source>
        <dbReference type="Google" id="ProtNLM"/>
    </source>
</evidence>
<dbReference type="RefSeq" id="WP_203153422.1">
    <property type="nucleotide sequence ID" value="NZ_JAEPSA010000003.1"/>
</dbReference>
<sequence>MTKRKYDSDADISRKLDMLVVRSEKKAKQAVTQAAKIYEQTLIANTPVHKRQTHTTHAKDVTKISNFKAGETYPVKTVGFNSNQDNGWYIHFPDIGTEVRGTVGQPGQHFIRKTQIMSKPPIMAIYTKAVEDIFDV</sequence>
<organism evidence="1 2">
    <name type="scientific">Mammaliicoccus fleurettii</name>
    <dbReference type="NCBI Taxonomy" id="150056"/>
    <lineage>
        <taxon>Bacteria</taxon>
        <taxon>Bacillati</taxon>
        <taxon>Bacillota</taxon>
        <taxon>Bacilli</taxon>
        <taxon>Bacillales</taxon>
        <taxon>Staphylococcaceae</taxon>
        <taxon>Mammaliicoccus</taxon>
    </lineage>
</organism>
<evidence type="ECO:0000313" key="1">
    <source>
        <dbReference type="EMBL" id="MBS3696029.1"/>
    </source>
</evidence>
<proteinExistence type="predicted"/>
<dbReference type="NCBIfam" id="TIGR01725">
    <property type="entry name" value="phge_HK97_gp10"/>
    <property type="match status" value="1"/>
</dbReference>
<dbReference type="InterPro" id="IPR010064">
    <property type="entry name" value="HK97-gp10_tail"/>
</dbReference>